<dbReference type="Gene3D" id="2.40.30.10">
    <property type="entry name" value="Translation factors"/>
    <property type="match status" value="1"/>
</dbReference>
<evidence type="ECO:0000313" key="3">
    <source>
        <dbReference type="Proteomes" id="UP000652013"/>
    </source>
</evidence>
<dbReference type="Pfam" id="PF08021">
    <property type="entry name" value="FAD_binding_9"/>
    <property type="match status" value="1"/>
</dbReference>
<feature type="domain" description="FAD-binding FR-type" evidence="1">
    <location>
        <begin position="10"/>
        <end position="134"/>
    </location>
</feature>
<dbReference type="Pfam" id="PF04954">
    <property type="entry name" value="SIP"/>
    <property type="match status" value="1"/>
</dbReference>
<sequence>MTSTLAVAPWRTFATEVRAVRRLSPSFLRVTLTGPDLDRFADNGWDQRIKVAVPVPGTRFPHGTAWYEGWRALPDAERPPLRTYTARHVRADRREIDVDFVLHGDTGPAGRWALRAAPGAELAVVGPDAGYPGTHGGIEFRPPAGSALLLAGDETAAPAICAILERLPADATGHALLEVPGEADALPVAAPAGVSVTWLPRGTAAHGSRLTAAVTADSLLPALRASAAAGRDDTAADTGILWDVPDAPAETPVYAWLAGEASTIRGLRRHLVSERGLDRRAIAFMGYWRRGHAEN</sequence>
<evidence type="ECO:0000313" key="2">
    <source>
        <dbReference type="EMBL" id="GIJ02997.1"/>
    </source>
</evidence>
<dbReference type="InterPro" id="IPR013113">
    <property type="entry name" value="SIP_FAD-bd"/>
</dbReference>
<dbReference type="InterPro" id="IPR017927">
    <property type="entry name" value="FAD-bd_FR_type"/>
</dbReference>
<dbReference type="PANTHER" id="PTHR30157">
    <property type="entry name" value="FERRIC REDUCTASE, NADPH-DEPENDENT"/>
    <property type="match status" value="1"/>
</dbReference>
<gene>
    <name evidence="2" type="ORF">Sya03_23490</name>
</gene>
<dbReference type="GO" id="GO:0016491">
    <property type="term" value="F:oxidoreductase activity"/>
    <property type="evidence" value="ECO:0007669"/>
    <property type="project" value="InterPro"/>
</dbReference>
<evidence type="ECO:0000259" key="1">
    <source>
        <dbReference type="PROSITE" id="PS51384"/>
    </source>
</evidence>
<name>A0A8J4DIE0_9ACTN</name>
<keyword evidence="3" id="KW-1185">Reference proteome</keyword>
<dbReference type="Proteomes" id="UP000652013">
    <property type="component" value="Unassembled WGS sequence"/>
</dbReference>
<dbReference type="InterPro" id="IPR039261">
    <property type="entry name" value="FNR_nucleotide-bd"/>
</dbReference>
<dbReference type="InterPro" id="IPR039374">
    <property type="entry name" value="SIP_fam"/>
</dbReference>
<dbReference type="Gene3D" id="3.40.50.80">
    <property type="entry name" value="Nucleotide-binding domain of ferredoxin-NADP reductase (FNR) module"/>
    <property type="match status" value="1"/>
</dbReference>
<protein>
    <recommendedName>
        <fullName evidence="1">FAD-binding FR-type domain-containing protein</fullName>
    </recommendedName>
</protein>
<comment type="caution">
    <text evidence="2">The sequence shown here is derived from an EMBL/GenBank/DDBJ whole genome shotgun (WGS) entry which is preliminary data.</text>
</comment>
<dbReference type="PROSITE" id="PS51384">
    <property type="entry name" value="FAD_FR"/>
    <property type="match status" value="1"/>
</dbReference>
<dbReference type="InterPro" id="IPR017938">
    <property type="entry name" value="Riboflavin_synthase-like_b-brl"/>
</dbReference>
<reference evidence="2" key="1">
    <citation type="submission" date="2021-01" db="EMBL/GenBank/DDBJ databases">
        <title>Whole genome shotgun sequence of Spirilliplanes yamanashiensis NBRC 15828.</title>
        <authorList>
            <person name="Komaki H."/>
            <person name="Tamura T."/>
        </authorList>
    </citation>
    <scope>NUCLEOTIDE SEQUENCE</scope>
    <source>
        <strain evidence="2">NBRC 15828</strain>
    </source>
</reference>
<dbReference type="EMBL" id="BOOY01000016">
    <property type="protein sequence ID" value="GIJ02997.1"/>
    <property type="molecule type" value="Genomic_DNA"/>
</dbReference>
<dbReference type="SUPFAM" id="SSF63380">
    <property type="entry name" value="Riboflavin synthase domain-like"/>
    <property type="match status" value="1"/>
</dbReference>
<dbReference type="CDD" id="cd06193">
    <property type="entry name" value="siderophore_interacting"/>
    <property type="match status" value="1"/>
</dbReference>
<dbReference type="PANTHER" id="PTHR30157:SF0">
    <property type="entry name" value="NADPH-DEPENDENT FERRIC-CHELATE REDUCTASE"/>
    <property type="match status" value="1"/>
</dbReference>
<proteinExistence type="predicted"/>
<dbReference type="AlphaFoldDB" id="A0A8J4DIE0"/>
<accession>A0A8J4DIE0</accession>
<dbReference type="InterPro" id="IPR007037">
    <property type="entry name" value="SIP_rossman_dom"/>
</dbReference>
<dbReference type="RefSeq" id="WP_203938266.1">
    <property type="nucleotide sequence ID" value="NZ_BAAAGJ010000005.1"/>
</dbReference>
<organism evidence="2 3">
    <name type="scientific">Spirilliplanes yamanashiensis</name>
    <dbReference type="NCBI Taxonomy" id="42233"/>
    <lineage>
        <taxon>Bacteria</taxon>
        <taxon>Bacillati</taxon>
        <taxon>Actinomycetota</taxon>
        <taxon>Actinomycetes</taxon>
        <taxon>Micromonosporales</taxon>
        <taxon>Micromonosporaceae</taxon>
        <taxon>Spirilliplanes</taxon>
    </lineage>
</organism>